<keyword evidence="2" id="KW-0812">Transmembrane</keyword>
<gene>
    <name evidence="3" type="ORF">DmAi_01130</name>
</gene>
<dbReference type="EMBL" id="BLJP01000001">
    <property type="protein sequence ID" value="GFE92054.1"/>
    <property type="molecule type" value="Genomic_DNA"/>
</dbReference>
<accession>A0A6V8I3F8</accession>
<protein>
    <submittedName>
        <fullName evidence="3">Uncharacterized protein</fullName>
    </submittedName>
</protein>
<keyword evidence="2" id="KW-1133">Transmembrane helix</keyword>
<evidence type="ECO:0000313" key="4">
    <source>
        <dbReference type="Proteomes" id="UP000548726"/>
    </source>
</evidence>
<keyword evidence="1" id="KW-0175">Coiled coil</keyword>
<dbReference type="AlphaFoldDB" id="A0A6V8I3F8"/>
<keyword evidence="4" id="KW-1185">Reference proteome</keyword>
<sequence>MSQIDPKEIKILSDILALVLEEQQGQSMTALEAIKARARRDGMTGGALKNLFQTLAPDIDRLTAARKATEGAELRTLENTIHTLRIQLHDRGEILNRMEHNLRIVRNNNENLKSQLHVLQNAHAEATHRLGMKMMDSNYPRLMIIFVAVMAGLLAGIAGTQLFHLFYAAFHPVTDNARYLY</sequence>
<evidence type="ECO:0000256" key="2">
    <source>
        <dbReference type="SAM" id="Phobius"/>
    </source>
</evidence>
<organism evidence="3 4">
    <name type="scientific">Acetobacter persici</name>
    <dbReference type="NCBI Taxonomy" id="1076596"/>
    <lineage>
        <taxon>Bacteria</taxon>
        <taxon>Pseudomonadati</taxon>
        <taxon>Pseudomonadota</taxon>
        <taxon>Alphaproteobacteria</taxon>
        <taxon>Acetobacterales</taxon>
        <taxon>Acetobacteraceae</taxon>
        <taxon>Acetobacter</taxon>
    </lineage>
</organism>
<dbReference type="OrthoDB" id="7273360at2"/>
<dbReference type="RefSeq" id="WP_086655490.1">
    <property type="nucleotide sequence ID" value="NZ_BLJP01000001.1"/>
</dbReference>
<feature type="coiled-coil region" evidence="1">
    <location>
        <begin position="95"/>
        <end position="129"/>
    </location>
</feature>
<evidence type="ECO:0000256" key="1">
    <source>
        <dbReference type="SAM" id="Coils"/>
    </source>
</evidence>
<dbReference type="Proteomes" id="UP000548726">
    <property type="component" value="Unassembled WGS sequence"/>
</dbReference>
<feature type="transmembrane region" description="Helical" evidence="2">
    <location>
        <begin position="142"/>
        <end position="170"/>
    </location>
</feature>
<keyword evidence="2" id="KW-0472">Membrane</keyword>
<comment type="caution">
    <text evidence="3">The sequence shown here is derived from an EMBL/GenBank/DDBJ whole genome shotgun (WGS) entry which is preliminary data.</text>
</comment>
<name>A0A6V8I3F8_9PROT</name>
<reference evidence="3 4" key="1">
    <citation type="journal article" date="2020" name="Cell Rep.">
        <title>Local necrotic cells trigger systemic immune activation via gut microbiome dysbiosis in Drosophila.</title>
        <authorList>
            <person name="Kosakamoto H."/>
            <person name="Yamauchi T."/>
            <person name="Akuzawa-Tokita Y."/>
            <person name="Nishimura K."/>
            <person name="Soga T."/>
            <person name="Murakami T."/>
            <person name="Mori H."/>
            <person name="Yamamoto K."/>
            <person name="Miyazaki R."/>
            <person name="Koto A."/>
            <person name="Miura M."/>
            <person name="Obata F."/>
        </authorList>
    </citation>
    <scope>NUCLEOTIDE SEQUENCE [LARGE SCALE GENOMIC DNA]</scope>
    <source>
        <strain evidence="3 4">Ai</strain>
    </source>
</reference>
<evidence type="ECO:0000313" key="3">
    <source>
        <dbReference type="EMBL" id="GFE92054.1"/>
    </source>
</evidence>
<proteinExistence type="predicted"/>